<evidence type="ECO:0008006" key="5">
    <source>
        <dbReference type="Google" id="ProtNLM"/>
    </source>
</evidence>
<feature type="compositionally biased region" description="Polar residues" evidence="2">
    <location>
        <begin position="899"/>
        <end position="925"/>
    </location>
</feature>
<feature type="region of interest" description="Disordered" evidence="2">
    <location>
        <begin position="857"/>
        <end position="925"/>
    </location>
</feature>
<evidence type="ECO:0000256" key="2">
    <source>
        <dbReference type="SAM" id="MobiDB-lite"/>
    </source>
</evidence>
<dbReference type="PANTHER" id="PTHR19321:SF41">
    <property type="entry name" value="FASCETTO-RELATED"/>
    <property type="match status" value="1"/>
</dbReference>
<dbReference type="EMBL" id="JAABOA010000785">
    <property type="protein sequence ID" value="KAF9583180.1"/>
    <property type="molecule type" value="Genomic_DNA"/>
</dbReference>
<dbReference type="Gene3D" id="1.20.58.1520">
    <property type="match status" value="1"/>
</dbReference>
<feature type="compositionally biased region" description="Low complexity" evidence="2">
    <location>
        <begin position="490"/>
        <end position="511"/>
    </location>
</feature>
<gene>
    <name evidence="3" type="ORF">BGW38_010076</name>
</gene>
<evidence type="ECO:0000313" key="4">
    <source>
        <dbReference type="Proteomes" id="UP000780801"/>
    </source>
</evidence>
<evidence type="ECO:0000313" key="3">
    <source>
        <dbReference type="EMBL" id="KAF9583180.1"/>
    </source>
</evidence>
<feature type="compositionally biased region" description="Polar residues" evidence="2">
    <location>
        <begin position="557"/>
        <end position="607"/>
    </location>
</feature>
<reference evidence="3" key="1">
    <citation type="journal article" date="2020" name="Fungal Divers.">
        <title>Resolving the Mortierellaceae phylogeny through synthesis of multi-gene phylogenetics and phylogenomics.</title>
        <authorList>
            <person name="Vandepol N."/>
            <person name="Liber J."/>
            <person name="Desiro A."/>
            <person name="Na H."/>
            <person name="Kennedy M."/>
            <person name="Barry K."/>
            <person name="Grigoriev I.V."/>
            <person name="Miller A.N."/>
            <person name="O'Donnell K."/>
            <person name="Stajich J.E."/>
            <person name="Bonito G."/>
        </authorList>
    </citation>
    <scope>NUCLEOTIDE SEQUENCE</scope>
    <source>
        <strain evidence="3">KOD1015</strain>
    </source>
</reference>
<dbReference type="OrthoDB" id="642895at2759"/>
<evidence type="ECO:0000256" key="1">
    <source>
        <dbReference type="SAM" id="Coils"/>
    </source>
</evidence>
<dbReference type="GO" id="GO:0051256">
    <property type="term" value="P:mitotic spindle midzone assembly"/>
    <property type="evidence" value="ECO:0007669"/>
    <property type="project" value="TreeGrafter"/>
</dbReference>
<protein>
    <recommendedName>
        <fullName evidence="5">Microtubule associated protein</fullName>
    </recommendedName>
</protein>
<feature type="compositionally biased region" description="Low complexity" evidence="2">
    <location>
        <begin position="697"/>
        <end position="708"/>
    </location>
</feature>
<proteinExistence type="predicted"/>
<feature type="region of interest" description="Disordered" evidence="2">
    <location>
        <begin position="465"/>
        <end position="607"/>
    </location>
</feature>
<feature type="compositionally biased region" description="Polar residues" evidence="2">
    <location>
        <begin position="472"/>
        <end position="482"/>
    </location>
</feature>
<name>A0A9P6KFW2_9FUNG</name>
<dbReference type="InterPro" id="IPR007145">
    <property type="entry name" value="MAP65_Ase1_PRC1"/>
</dbReference>
<feature type="compositionally biased region" description="Basic and acidic residues" evidence="2">
    <location>
        <begin position="827"/>
        <end position="838"/>
    </location>
</feature>
<dbReference type="Proteomes" id="UP000780801">
    <property type="component" value="Unassembled WGS sequence"/>
</dbReference>
<keyword evidence="1" id="KW-0175">Coiled coil</keyword>
<organism evidence="3 4">
    <name type="scientific">Lunasporangiospora selenospora</name>
    <dbReference type="NCBI Taxonomy" id="979761"/>
    <lineage>
        <taxon>Eukaryota</taxon>
        <taxon>Fungi</taxon>
        <taxon>Fungi incertae sedis</taxon>
        <taxon>Mucoromycota</taxon>
        <taxon>Mortierellomycotina</taxon>
        <taxon>Mortierellomycetes</taxon>
        <taxon>Mortierellales</taxon>
        <taxon>Mortierellaceae</taxon>
        <taxon>Lunasporangiospora</taxon>
    </lineage>
</organism>
<dbReference type="GO" id="GO:0005737">
    <property type="term" value="C:cytoplasm"/>
    <property type="evidence" value="ECO:0007669"/>
    <property type="project" value="TreeGrafter"/>
</dbReference>
<keyword evidence="4" id="KW-1185">Reference proteome</keyword>
<feature type="compositionally biased region" description="Acidic residues" evidence="2">
    <location>
        <begin position="869"/>
        <end position="888"/>
    </location>
</feature>
<comment type="caution">
    <text evidence="3">The sequence shown here is derived from an EMBL/GenBank/DDBJ whole genome shotgun (WGS) entry which is preliminary data.</text>
</comment>
<dbReference type="Pfam" id="PF03999">
    <property type="entry name" value="MAP65_ASE1"/>
    <property type="match status" value="1"/>
</dbReference>
<accession>A0A9P6KFW2</accession>
<feature type="region of interest" description="Disordered" evidence="2">
    <location>
        <begin position="656"/>
        <end position="766"/>
    </location>
</feature>
<feature type="non-terminal residue" evidence="3">
    <location>
        <position position="1"/>
    </location>
</feature>
<sequence>MSWDEFLPVLADKHEALEKLYTAMGTPDKDKQQQNQELFDRIFGVLYDHINNLEGKKISMSTDNEAMMTNIRRMMSLVGQDTEGVQKLAETMETMTLWNQHTLLKEEHTYIYEHYKSKLEEIQELYRQLAEYRTVLGPTFVQPGPYPEEGAAVSFDVVQQFTDNIEACEKEKKRRASVVETTVITIRHIWTELGLSAQDAFDRDHIQADHPLPVTDDIMRRLEMKQSMLEAERLKRDALVKEHLADITKLWDRLRIDEDDREKFMSEHVGLTKNVIRAYKEELGRLEDIKSEKLEEFILEERGKIFELWEKLYYSLDQCQSFQPLFEEVNTDELLEEHETEVARLQQELSENELILVAIERYRMMLDEIREFEITSMDSQRLFHRDPGRLLREEKFRKMITREFPKVEAELEEALYQWQQVKGHPFLVYGEEYIYTMKLHAQQAREGKENEKLWREQRRQMILQRDLRYGSKNPNKVKTAPQSPHPRRISPPTAATPSLASSSTTGALASGRRSPPPSGNASMPQTPKSKRIGAMSSSSRPVTPTSQHIRAIPSFMGPTTPTRSRSQSVQQTNYDSLVQTESSSPIQSPRAQRHNGSSNRVYSRSESPAVSFSLSRLAPNMTNTKQHMVRTSGPVTLIAGSDVHSRRSNSVISVASNSADVGLDQQPTPTRSSKMVRPTHYDLTGQTVVEEEEDFGSSSSKSTGAPSSLLRTPRKLKRTAEEMSSPIHSPPDSPLVQPHGSTRRRSRSVSPSGSEIIQAGRQMESPFLTEKMSLHSLRGGGSSEFSSAIRPPAQFMKQLLAAQEQSVDGGYDDDRPTAMLAGANNSRSHDNHRGRDPTTRNSVVELDAAEAAKIFLSAPRKRTARTEPDVVEIVEELDSEGWETDNEDSPQSRRRSKNPKLSSQTAKNGQASLTETGQKSTIQIS</sequence>
<dbReference type="GO" id="GO:0008017">
    <property type="term" value="F:microtubule binding"/>
    <property type="evidence" value="ECO:0007669"/>
    <property type="project" value="InterPro"/>
</dbReference>
<dbReference type="AlphaFoldDB" id="A0A9P6KFW2"/>
<dbReference type="PANTHER" id="PTHR19321">
    <property type="entry name" value="PROTEIN REGULATOR OF CYTOKINESIS 1 PRC1-RELATED"/>
    <property type="match status" value="1"/>
</dbReference>
<feature type="region of interest" description="Disordered" evidence="2">
    <location>
        <begin position="803"/>
        <end position="842"/>
    </location>
</feature>
<feature type="compositionally biased region" description="Polar residues" evidence="2">
    <location>
        <begin position="535"/>
        <end position="548"/>
    </location>
</feature>
<dbReference type="GO" id="GO:1990023">
    <property type="term" value="C:mitotic spindle midzone"/>
    <property type="evidence" value="ECO:0007669"/>
    <property type="project" value="TreeGrafter"/>
</dbReference>
<feature type="coiled-coil region" evidence="1">
    <location>
        <begin position="328"/>
        <end position="355"/>
    </location>
</feature>